<dbReference type="InterPro" id="IPR003439">
    <property type="entry name" value="ABC_transporter-like_ATP-bd"/>
</dbReference>
<dbReference type="InterPro" id="IPR050166">
    <property type="entry name" value="ABC_transporter_ATP-bind"/>
</dbReference>
<dbReference type="Pfam" id="PF00005">
    <property type="entry name" value="ABC_tran"/>
    <property type="match status" value="1"/>
</dbReference>
<dbReference type="GO" id="GO:0016887">
    <property type="term" value="F:ATP hydrolysis activity"/>
    <property type="evidence" value="ECO:0007669"/>
    <property type="project" value="InterPro"/>
</dbReference>
<dbReference type="InterPro" id="IPR017871">
    <property type="entry name" value="ABC_transporter-like_CS"/>
</dbReference>
<evidence type="ECO:0000256" key="3">
    <source>
        <dbReference type="ARBA" id="ARBA00022840"/>
    </source>
</evidence>
<dbReference type="SMART" id="SM00382">
    <property type="entry name" value="AAA"/>
    <property type="match status" value="1"/>
</dbReference>
<keyword evidence="3" id="KW-0067">ATP-binding</keyword>
<evidence type="ECO:0000259" key="4">
    <source>
        <dbReference type="PROSITE" id="PS50893"/>
    </source>
</evidence>
<comment type="caution">
    <text evidence="5">The sequence shown here is derived from an EMBL/GenBank/DDBJ whole genome shotgun (WGS) entry which is preliminary data.</text>
</comment>
<dbReference type="InterPro" id="IPR027417">
    <property type="entry name" value="P-loop_NTPase"/>
</dbReference>
<dbReference type="PANTHER" id="PTHR42788">
    <property type="entry name" value="TAURINE IMPORT ATP-BINDING PROTEIN-RELATED"/>
    <property type="match status" value="1"/>
</dbReference>
<sequence>MTDIRLTIEDLHKTYPPRGRKDPGTEVLRGVNLEVHDGEFLSIVGPSGAGKTTLLRCISGLLAPTSGRVLLDNQEITAPPREIALVFQDYSRSLYPWMNVGKNIALPLRAQGLDKGEIAKRVESCLASVGLEGAAGRYPWQLSGGMQQRVAIARAIAYQPEVMVLDEPFASVDAQTRNDLEDLLLQVRQETGATFVFVTHDVDESVYLSDRVAILSQTPSHIEEIVPIGLPADRNQLETRALPEFSELRAHIFGTIRNLVVPTNTPPEYTI</sequence>
<dbReference type="PROSITE" id="PS50893">
    <property type="entry name" value="ABC_TRANSPORTER_2"/>
    <property type="match status" value="1"/>
</dbReference>
<organism evidence="5 6">
    <name type="scientific">Ancrocorticia populi</name>
    <dbReference type="NCBI Taxonomy" id="2175228"/>
    <lineage>
        <taxon>Bacteria</taxon>
        <taxon>Bacillati</taxon>
        <taxon>Actinomycetota</taxon>
        <taxon>Actinomycetes</taxon>
        <taxon>Actinomycetales</taxon>
        <taxon>Actinomycetaceae</taxon>
        <taxon>Ancrocorticia</taxon>
    </lineage>
</organism>
<name>A0A2V1K9I3_9ACTO</name>
<evidence type="ECO:0000256" key="2">
    <source>
        <dbReference type="ARBA" id="ARBA00022741"/>
    </source>
</evidence>
<dbReference type="OrthoDB" id="8773773at2"/>
<protein>
    <submittedName>
        <fullName evidence="5">ABC transporter</fullName>
    </submittedName>
</protein>
<reference evidence="6" key="1">
    <citation type="submission" date="2018-05" db="EMBL/GenBank/DDBJ databases">
        <authorList>
            <person name="Li Y."/>
        </authorList>
    </citation>
    <scope>NUCLEOTIDE SEQUENCE [LARGE SCALE GENOMIC DNA]</scope>
    <source>
        <strain evidence="6">sk1b4</strain>
    </source>
</reference>
<keyword evidence="1" id="KW-0813">Transport</keyword>
<dbReference type="PROSITE" id="PS00211">
    <property type="entry name" value="ABC_TRANSPORTER_1"/>
    <property type="match status" value="1"/>
</dbReference>
<dbReference type="PANTHER" id="PTHR42788:SF13">
    <property type="entry name" value="ALIPHATIC SULFONATES IMPORT ATP-BINDING PROTEIN SSUB"/>
    <property type="match status" value="1"/>
</dbReference>
<evidence type="ECO:0000313" key="6">
    <source>
        <dbReference type="Proteomes" id="UP000245283"/>
    </source>
</evidence>
<dbReference type="Proteomes" id="UP000245283">
    <property type="component" value="Unassembled WGS sequence"/>
</dbReference>
<dbReference type="RefSeq" id="WP_109092645.1">
    <property type="nucleotide sequence ID" value="NZ_CAMELQ010000048.1"/>
</dbReference>
<dbReference type="EMBL" id="QETB01000001">
    <property type="protein sequence ID" value="PWF27145.1"/>
    <property type="molecule type" value="Genomic_DNA"/>
</dbReference>
<dbReference type="InterPro" id="IPR003593">
    <property type="entry name" value="AAA+_ATPase"/>
</dbReference>
<keyword evidence="2" id="KW-0547">Nucleotide-binding</keyword>
<dbReference type="GO" id="GO:0005524">
    <property type="term" value="F:ATP binding"/>
    <property type="evidence" value="ECO:0007669"/>
    <property type="project" value="UniProtKB-KW"/>
</dbReference>
<keyword evidence="6" id="KW-1185">Reference proteome</keyword>
<dbReference type="CDD" id="cd03293">
    <property type="entry name" value="ABC_NrtD_SsuB_transporters"/>
    <property type="match status" value="1"/>
</dbReference>
<feature type="domain" description="ABC transporter" evidence="4">
    <location>
        <begin position="6"/>
        <end position="242"/>
    </location>
</feature>
<gene>
    <name evidence="5" type="ORF">DD236_01710</name>
</gene>
<dbReference type="SUPFAM" id="SSF52540">
    <property type="entry name" value="P-loop containing nucleoside triphosphate hydrolases"/>
    <property type="match status" value="1"/>
</dbReference>
<accession>A0A2V1K9I3</accession>
<proteinExistence type="predicted"/>
<evidence type="ECO:0000313" key="5">
    <source>
        <dbReference type="EMBL" id="PWF27145.1"/>
    </source>
</evidence>
<dbReference type="AlphaFoldDB" id="A0A2V1K9I3"/>
<evidence type="ECO:0000256" key="1">
    <source>
        <dbReference type="ARBA" id="ARBA00022448"/>
    </source>
</evidence>
<dbReference type="Gene3D" id="3.40.50.300">
    <property type="entry name" value="P-loop containing nucleotide triphosphate hydrolases"/>
    <property type="match status" value="1"/>
</dbReference>